<evidence type="ECO:0000256" key="2">
    <source>
        <dbReference type="RuleBase" id="RU363019"/>
    </source>
</evidence>
<accession>A0ABY2BV64</accession>
<dbReference type="Pfam" id="PF00160">
    <property type="entry name" value="Pro_isomerase"/>
    <property type="match status" value="1"/>
</dbReference>
<comment type="function">
    <text evidence="1 2">PPIases accelerate the folding of proteins. It catalyzes the cis-trans isomerization of proline imidic peptide bonds in oligopeptides.</text>
</comment>
<dbReference type="SUPFAM" id="SSF50891">
    <property type="entry name" value="Cyclophilin-like"/>
    <property type="match status" value="1"/>
</dbReference>
<evidence type="ECO:0000259" key="5">
    <source>
        <dbReference type="PROSITE" id="PS50072"/>
    </source>
</evidence>
<reference evidence="6 7" key="1">
    <citation type="journal article" date="2015" name="Stand. Genomic Sci.">
        <title>Genomic Encyclopedia of Bacterial and Archaeal Type Strains, Phase III: the genomes of soil and plant-associated and newly described type strains.</title>
        <authorList>
            <person name="Whitman W.B."/>
            <person name="Woyke T."/>
            <person name="Klenk H.P."/>
            <person name="Zhou Y."/>
            <person name="Lilburn T.G."/>
            <person name="Beck B.J."/>
            <person name="De Vos P."/>
            <person name="Vandamme P."/>
            <person name="Eisen J.A."/>
            <person name="Garrity G."/>
            <person name="Hugenholtz P."/>
            <person name="Kyrpides N.C."/>
        </authorList>
    </citation>
    <scope>NUCLEOTIDE SEQUENCE [LARGE SCALE GENOMIC DNA]</scope>
    <source>
        <strain evidence="6 7">VKM Ac-2538</strain>
    </source>
</reference>
<dbReference type="PROSITE" id="PS50072">
    <property type="entry name" value="CSA_PPIASE_2"/>
    <property type="match status" value="1"/>
</dbReference>
<dbReference type="EC" id="5.2.1.8" evidence="2"/>
<evidence type="ECO:0000256" key="4">
    <source>
        <dbReference type="SAM" id="Phobius"/>
    </source>
</evidence>
<feature type="compositionally biased region" description="Low complexity" evidence="3">
    <location>
        <begin position="67"/>
        <end position="79"/>
    </location>
</feature>
<gene>
    <name evidence="6" type="ORF">EV644_101765</name>
</gene>
<sequence>MSKKTHQHQLAQRKAQRMAEREAERARQRKMLTITITAIVAVVVVIAGVFVIAANTGDDTPAAGDTPSSSPSAQTSPGPENKPKSIPTALAAPNKRPTPLAAQVDCTFTKSAEPASKQVNPPPNGKTKASGTSPVALNTSVGDVRLTLDSSLAPCAVKSFLSLVGQKYFDNTTCHRLTVEGLQVLQCGDPSATGSGGPGYSFKDEVFPELKYGRGVLAMANSGPNTNGSQFFIVYGDAAGLSPAYTVVGTVDATSLKVIDKVANAGVVPEPGGTPTDGKPFLEVKIKTATAAS</sequence>
<keyword evidence="2 6" id="KW-0413">Isomerase</keyword>
<protein>
    <recommendedName>
        <fullName evidence="2">Peptidyl-prolyl cis-trans isomerase</fullName>
        <shortName evidence="2">PPIase</shortName>
        <ecNumber evidence="2">5.2.1.8</ecNumber>
    </recommendedName>
</protein>
<keyword evidence="4" id="KW-0472">Membrane</keyword>
<dbReference type="EMBL" id="SLWM01000001">
    <property type="protein sequence ID" value="TCO32122.1"/>
    <property type="molecule type" value="Genomic_DNA"/>
</dbReference>
<feature type="transmembrane region" description="Helical" evidence="4">
    <location>
        <begin position="31"/>
        <end position="53"/>
    </location>
</feature>
<keyword evidence="4" id="KW-1133">Transmembrane helix</keyword>
<comment type="caution">
    <text evidence="6">The sequence shown here is derived from an EMBL/GenBank/DDBJ whole genome shotgun (WGS) entry which is preliminary data.</text>
</comment>
<keyword evidence="2" id="KW-0697">Rotamase</keyword>
<comment type="catalytic activity">
    <reaction evidence="2">
        <text>[protein]-peptidylproline (omega=180) = [protein]-peptidylproline (omega=0)</text>
        <dbReference type="Rhea" id="RHEA:16237"/>
        <dbReference type="Rhea" id="RHEA-COMP:10747"/>
        <dbReference type="Rhea" id="RHEA-COMP:10748"/>
        <dbReference type="ChEBI" id="CHEBI:83833"/>
        <dbReference type="ChEBI" id="CHEBI:83834"/>
        <dbReference type="EC" id="5.2.1.8"/>
    </reaction>
</comment>
<evidence type="ECO:0000256" key="3">
    <source>
        <dbReference type="SAM" id="MobiDB-lite"/>
    </source>
</evidence>
<dbReference type="Proteomes" id="UP000295818">
    <property type="component" value="Unassembled WGS sequence"/>
</dbReference>
<dbReference type="Gene3D" id="2.40.100.10">
    <property type="entry name" value="Cyclophilin-like"/>
    <property type="match status" value="1"/>
</dbReference>
<keyword evidence="4" id="KW-0812">Transmembrane</keyword>
<feature type="region of interest" description="Disordered" evidence="3">
    <location>
        <begin position="1"/>
        <end position="23"/>
    </location>
</feature>
<dbReference type="RefSeq" id="WP_132186942.1">
    <property type="nucleotide sequence ID" value="NZ_SLWM01000001.1"/>
</dbReference>
<dbReference type="PANTHER" id="PTHR45625">
    <property type="entry name" value="PEPTIDYL-PROLYL CIS-TRANS ISOMERASE-RELATED"/>
    <property type="match status" value="1"/>
</dbReference>
<comment type="similarity">
    <text evidence="2">Belongs to the cyclophilin-type PPIase family.</text>
</comment>
<dbReference type="GO" id="GO:0016853">
    <property type="term" value="F:isomerase activity"/>
    <property type="evidence" value="ECO:0007669"/>
    <property type="project" value="UniProtKB-KW"/>
</dbReference>
<evidence type="ECO:0000256" key="1">
    <source>
        <dbReference type="ARBA" id="ARBA00002388"/>
    </source>
</evidence>
<evidence type="ECO:0000313" key="7">
    <source>
        <dbReference type="Proteomes" id="UP000295818"/>
    </source>
</evidence>
<dbReference type="PANTHER" id="PTHR45625:SF3">
    <property type="entry name" value="PEPTIDYL-PROLYL CIS-TRANS ISOMERASE B-RELATED"/>
    <property type="match status" value="1"/>
</dbReference>
<dbReference type="InterPro" id="IPR044666">
    <property type="entry name" value="Cyclophilin_A-like"/>
</dbReference>
<name>A0ABY2BV64_9ACTN</name>
<organism evidence="6 7">
    <name type="scientific">Kribbella orskensis</name>
    <dbReference type="NCBI Taxonomy" id="2512216"/>
    <lineage>
        <taxon>Bacteria</taxon>
        <taxon>Bacillati</taxon>
        <taxon>Actinomycetota</taxon>
        <taxon>Actinomycetes</taxon>
        <taxon>Propionibacteriales</taxon>
        <taxon>Kribbellaceae</taxon>
        <taxon>Kribbella</taxon>
    </lineage>
</organism>
<evidence type="ECO:0000313" key="6">
    <source>
        <dbReference type="EMBL" id="TCO32122.1"/>
    </source>
</evidence>
<dbReference type="InterPro" id="IPR029000">
    <property type="entry name" value="Cyclophilin-like_dom_sf"/>
</dbReference>
<keyword evidence="7" id="KW-1185">Reference proteome</keyword>
<proteinExistence type="inferred from homology"/>
<feature type="region of interest" description="Disordered" evidence="3">
    <location>
        <begin position="60"/>
        <end position="97"/>
    </location>
</feature>
<feature type="region of interest" description="Disordered" evidence="3">
    <location>
        <begin position="112"/>
        <end position="134"/>
    </location>
</feature>
<dbReference type="CDD" id="cd00317">
    <property type="entry name" value="cyclophilin"/>
    <property type="match status" value="1"/>
</dbReference>
<feature type="domain" description="PPIase cyclophilin-type" evidence="5">
    <location>
        <begin position="138"/>
        <end position="291"/>
    </location>
</feature>
<dbReference type="InterPro" id="IPR002130">
    <property type="entry name" value="Cyclophilin-type_PPIase_dom"/>
</dbReference>
<dbReference type="PRINTS" id="PR00153">
    <property type="entry name" value="CSAPPISMRASE"/>
</dbReference>